<evidence type="ECO:0000313" key="3">
    <source>
        <dbReference type="Proteomes" id="UP000699042"/>
    </source>
</evidence>
<evidence type="ECO:0000256" key="1">
    <source>
        <dbReference type="SAM" id="MobiDB-lite"/>
    </source>
</evidence>
<organism evidence="2 3">
    <name type="scientific">Colletotrichum scovillei</name>
    <dbReference type="NCBI Taxonomy" id="1209932"/>
    <lineage>
        <taxon>Eukaryota</taxon>
        <taxon>Fungi</taxon>
        <taxon>Dikarya</taxon>
        <taxon>Ascomycota</taxon>
        <taxon>Pezizomycotina</taxon>
        <taxon>Sordariomycetes</taxon>
        <taxon>Hypocreomycetidae</taxon>
        <taxon>Glomerellales</taxon>
        <taxon>Glomerellaceae</taxon>
        <taxon>Colletotrichum</taxon>
        <taxon>Colletotrichum acutatum species complex</taxon>
    </lineage>
</organism>
<dbReference type="Proteomes" id="UP000699042">
    <property type="component" value="Unassembled WGS sequence"/>
</dbReference>
<comment type="caution">
    <text evidence="2">The sequence shown here is derived from an EMBL/GenBank/DDBJ whole genome shotgun (WGS) entry which is preliminary data.</text>
</comment>
<feature type="compositionally biased region" description="Basic and acidic residues" evidence="1">
    <location>
        <begin position="1"/>
        <end position="16"/>
    </location>
</feature>
<sequence length="43" mass="4970">MLDDVRIRTRPRHPDRPGAYGCPGPQLHWPLVESPCSLSHQRH</sequence>
<evidence type="ECO:0000313" key="2">
    <source>
        <dbReference type="EMBL" id="KAG7048634.1"/>
    </source>
</evidence>
<name>A0A9P7R6H1_9PEZI</name>
<reference evidence="2" key="1">
    <citation type="submission" date="2021-05" db="EMBL/GenBank/DDBJ databases">
        <title>Comparative genomics of three Colletotrichum scovillei strains and genetic complementation revealed genes involved fungal growth and virulence on chili pepper.</title>
        <authorList>
            <person name="Hsieh D.-K."/>
            <person name="Chuang S.-C."/>
            <person name="Chen C.-Y."/>
            <person name="Chao Y.-T."/>
            <person name="Lu M.-Y.J."/>
            <person name="Lee M.-H."/>
            <person name="Shih M.-C."/>
        </authorList>
    </citation>
    <scope>NUCLEOTIDE SEQUENCE</scope>
    <source>
        <strain evidence="2">Coll-153</strain>
    </source>
</reference>
<accession>A0A9P7R6H1</accession>
<feature type="region of interest" description="Disordered" evidence="1">
    <location>
        <begin position="1"/>
        <end position="21"/>
    </location>
</feature>
<dbReference type="EMBL" id="JAESDN010000006">
    <property type="protein sequence ID" value="KAG7048634.1"/>
    <property type="molecule type" value="Genomic_DNA"/>
</dbReference>
<gene>
    <name evidence="2" type="ORF">JMJ77_014270</name>
</gene>
<keyword evidence="3" id="KW-1185">Reference proteome</keyword>
<dbReference type="AlphaFoldDB" id="A0A9P7R6H1"/>
<proteinExistence type="predicted"/>
<protein>
    <submittedName>
        <fullName evidence="2">Uncharacterized protein</fullName>
    </submittedName>
</protein>